<dbReference type="NCBIfam" id="NF010182">
    <property type="entry name" value="PRK13661.1"/>
    <property type="match status" value="1"/>
</dbReference>
<evidence type="ECO:0000313" key="6">
    <source>
        <dbReference type="EMBL" id="BBM36966.1"/>
    </source>
</evidence>
<accession>A0A510JD04</accession>
<dbReference type="RefSeq" id="WP_026738129.1">
    <property type="nucleotide sequence ID" value="NZ_AP019822.1"/>
</dbReference>
<evidence type="ECO:0000256" key="4">
    <source>
        <dbReference type="ARBA" id="ARBA00023136"/>
    </source>
</evidence>
<reference evidence="6 7" key="1">
    <citation type="submission" date="2019-07" db="EMBL/GenBank/DDBJ databases">
        <title>Complete Genome Sequence of Leptotrichia goodfellowii Strain JCM 16774.</title>
        <authorList>
            <person name="Watanabe S."/>
            <person name="Cui L."/>
        </authorList>
    </citation>
    <scope>NUCLEOTIDE SEQUENCE [LARGE SCALE GENOMIC DNA]</scope>
    <source>
        <strain evidence="6 7">JCM16774</strain>
    </source>
</reference>
<organism evidence="6 7">
    <name type="scientific">Pseudoleptotrichia goodfellowii</name>
    <dbReference type="NCBI Taxonomy" id="157692"/>
    <lineage>
        <taxon>Bacteria</taxon>
        <taxon>Fusobacteriati</taxon>
        <taxon>Fusobacteriota</taxon>
        <taxon>Fusobacteriia</taxon>
        <taxon>Fusobacteriales</taxon>
        <taxon>Leptotrichiaceae</taxon>
        <taxon>Pseudoleptotrichia</taxon>
    </lineage>
</organism>
<evidence type="ECO:0000256" key="1">
    <source>
        <dbReference type="ARBA" id="ARBA00022475"/>
    </source>
</evidence>
<dbReference type="KEGG" id="lgo:JCM16774_1912"/>
<feature type="transmembrane region" description="Helical" evidence="5">
    <location>
        <begin position="110"/>
        <end position="129"/>
    </location>
</feature>
<name>A0A510JD04_9FUSO</name>
<keyword evidence="4 5" id="KW-0472">Membrane</keyword>
<dbReference type="GO" id="GO:0016020">
    <property type="term" value="C:membrane"/>
    <property type="evidence" value="ECO:0007669"/>
    <property type="project" value="InterPro"/>
</dbReference>
<dbReference type="STRING" id="714315.GCA_000516535_01917"/>
<sequence>MNETGIKKVVAAGIGAAIYIVLARFAAIPSPIPNTMIQITFAFLALMAFIYGPVTGLAIGFIGHTINDITAYGSPWFSWIIVTAFFGFSMGVLGKYIGLENFNLTKIVKFIIGDIVISAIGWGLLAPTLDIVLYKEPASKVFAQGMVAGTSNALTVVVLGTILILGYSKTIVNKGSLKKED</sequence>
<keyword evidence="1" id="KW-1003">Cell membrane</keyword>
<gene>
    <name evidence="6" type="ORF">JCM16774_1912</name>
</gene>
<dbReference type="InterPro" id="IPR009825">
    <property type="entry name" value="ECF_substrate-spec-like"/>
</dbReference>
<keyword evidence="2 5" id="KW-0812">Transmembrane</keyword>
<keyword evidence="3 5" id="KW-1133">Transmembrane helix</keyword>
<dbReference type="Gene3D" id="1.10.1760.20">
    <property type="match status" value="1"/>
</dbReference>
<dbReference type="HAMAP" id="MF_01572">
    <property type="entry name" value="UPF0397"/>
    <property type="match status" value="1"/>
</dbReference>
<feature type="transmembrane region" description="Helical" evidence="5">
    <location>
        <begin position="39"/>
        <end position="64"/>
    </location>
</feature>
<feature type="transmembrane region" description="Helical" evidence="5">
    <location>
        <begin position="141"/>
        <end position="167"/>
    </location>
</feature>
<proteinExistence type="inferred from homology"/>
<evidence type="ECO:0000313" key="7">
    <source>
        <dbReference type="Proteomes" id="UP000321606"/>
    </source>
</evidence>
<dbReference type="Proteomes" id="UP000321606">
    <property type="component" value="Chromosome"/>
</dbReference>
<dbReference type="OrthoDB" id="4550662at2"/>
<dbReference type="InterPro" id="IPR022914">
    <property type="entry name" value="UPF0397"/>
</dbReference>
<feature type="transmembrane region" description="Helical" evidence="5">
    <location>
        <begin position="76"/>
        <end position="98"/>
    </location>
</feature>
<protein>
    <submittedName>
        <fullName evidence="6">Uncharacterized protein</fullName>
    </submittedName>
</protein>
<feature type="transmembrane region" description="Helical" evidence="5">
    <location>
        <begin position="6"/>
        <end position="27"/>
    </location>
</feature>
<evidence type="ECO:0000256" key="3">
    <source>
        <dbReference type="ARBA" id="ARBA00022989"/>
    </source>
</evidence>
<evidence type="ECO:0000256" key="2">
    <source>
        <dbReference type="ARBA" id="ARBA00022692"/>
    </source>
</evidence>
<dbReference type="Pfam" id="PF07155">
    <property type="entry name" value="ECF-ribofla_trS"/>
    <property type="match status" value="1"/>
</dbReference>
<dbReference type="PANTHER" id="PTHR37815">
    <property type="entry name" value="UPF0397 PROTEIN BC_2624-RELATED"/>
    <property type="match status" value="1"/>
</dbReference>
<dbReference type="AlphaFoldDB" id="A0A510JD04"/>
<dbReference type="PANTHER" id="PTHR37815:SF3">
    <property type="entry name" value="UPF0397 PROTEIN SPR0429"/>
    <property type="match status" value="1"/>
</dbReference>
<dbReference type="EMBL" id="AP019822">
    <property type="protein sequence ID" value="BBM36966.1"/>
    <property type="molecule type" value="Genomic_DNA"/>
</dbReference>
<evidence type="ECO:0000256" key="5">
    <source>
        <dbReference type="SAM" id="Phobius"/>
    </source>
</evidence>